<comment type="catalytic activity">
    <reaction evidence="29">
        <text>N-(hexanoyl)sphing-4-enine + ATP = N-hexanoylsphing-4-enine 1-phosphate + ADP + H(+)</text>
        <dbReference type="Rhea" id="RHEA:43312"/>
        <dbReference type="ChEBI" id="CHEBI:15378"/>
        <dbReference type="ChEBI" id="CHEBI:30616"/>
        <dbReference type="ChEBI" id="CHEBI:63867"/>
        <dbReference type="ChEBI" id="CHEBI:82959"/>
        <dbReference type="ChEBI" id="CHEBI:456216"/>
    </reaction>
    <physiologicalReaction direction="left-to-right" evidence="29">
        <dbReference type="Rhea" id="RHEA:43313"/>
    </physiologicalReaction>
</comment>
<evidence type="ECO:0000256" key="14">
    <source>
        <dbReference type="ARBA" id="ARBA00023371"/>
    </source>
</evidence>
<sequence length="459" mass="51299">MVKIFLTIRNNWKKSLFGAGVITYGINYAINHYRMLQMMRAYCEEAVKYGDTPAIIGQPRKITVVLNPAANKRKAKKLFEKYCAPILYLSGAYVSIVETEREGHAREIIDKIDPNTSAVVIAGGDGTLSETLTGLMRSRGELCQVPVGVLPLGQTNTVAGAIFGQRKKQDIIEWMAEASMAVVKGNTKPIDSFRIEILKNEDSSINEGKPVYGIGKVEWGLRRELKRRSESFWYLGPFKKYASLVFPGTDLHTDPTAQYQSKGLISAKLRYTAPCKGCSSCCNQRPDLIKTLSITESSSSKSSKWWNILSLKNRRAAQHYPVPDNEIDYNSIVNEACSTVEEKVINTSDLCVTTASVDAESVDEDTPHILLKIGPRVKNQGEIILHGIKLFKEENSIVVDRLKAKQLEIRPISADVDLLNVKEHKKELKEDCLSIDNEDYEVRPIKVTLLPNSVKVFCP</sequence>
<evidence type="ECO:0000256" key="6">
    <source>
        <dbReference type="ARBA" id="ARBA00022679"/>
    </source>
</evidence>
<dbReference type="GO" id="GO:0046513">
    <property type="term" value="P:ceramide biosynthetic process"/>
    <property type="evidence" value="ECO:0007669"/>
    <property type="project" value="TreeGrafter"/>
</dbReference>
<evidence type="ECO:0000256" key="26">
    <source>
        <dbReference type="ARBA" id="ARBA00044480"/>
    </source>
</evidence>
<dbReference type="PROSITE" id="PS50146">
    <property type="entry name" value="DAGK"/>
    <property type="match status" value="1"/>
</dbReference>
<evidence type="ECO:0000256" key="12">
    <source>
        <dbReference type="ARBA" id="ARBA00023128"/>
    </source>
</evidence>
<organism evidence="31">
    <name type="scientific">Rhodnius neglectus</name>
    <dbReference type="NCBI Taxonomy" id="72488"/>
    <lineage>
        <taxon>Eukaryota</taxon>
        <taxon>Metazoa</taxon>
        <taxon>Ecdysozoa</taxon>
        <taxon>Arthropoda</taxon>
        <taxon>Hexapoda</taxon>
        <taxon>Insecta</taxon>
        <taxon>Pterygota</taxon>
        <taxon>Neoptera</taxon>
        <taxon>Paraneoptera</taxon>
        <taxon>Hemiptera</taxon>
        <taxon>Heteroptera</taxon>
        <taxon>Panheteroptera</taxon>
        <taxon>Cimicomorpha</taxon>
        <taxon>Reduviidae</taxon>
        <taxon>Triatominae</taxon>
        <taxon>Rhodnius</taxon>
    </lineage>
</organism>
<evidence type="ECO:0000256" key="11">
    <source>
        <dbReference type="ARBA" id="ARBA00023098"/>
    </source>
</evidence>
<keyword evidence="13" id="KW-0472">Membrane</keyword>
<dbReference type="Pfam" id="PF19712">
    <property type="entry name" value="AGK_C"/>
    <property type="match status" value="1"/>
</dbReference>
<evidence type="ECO:0000256" key="17">
    <source>
        <dbReference type="ARBA" id="ARBA00024505"/>
    </source>
</evidence>
<comment type="catalytic activity">
    <reaction evidence="26">
        <text>a 2-acylglycerol + ATP = a 2-acyl-sn-glycerol 3-phosphate + ADP + H(+)</text>
        <dbReference type="Rhea" id="RHEA:39847"/>
        <dbReference type="ChEBI" id="CHEBI:15378"/>
        <dbReference type="ChEBI" id="CHEBI:17389"/>
        <dbReference type="ChEBI" id="CHEBI:30616"/>
        <dbReference type="ChEBI" id="CHEBI:64982"/>
        <dbReference type="ChEBI" id="CHEBI:456216"/>
    </reaction>
    <physiologicalReaction direction="left-to-right" evidence="26">
        <dbReference type="Rhea" id="RHEA:39848"/>
    </physiologicalReaction>
</comment>
<dbReference type="UniPathway" id="UPA00230"/>
<evidence type="ECO:0000256" key="24">
    <source>
        <dbReference type="ARBA" id="ARBA00026142"/>
    </source>
</evidence>
<dbReference type="InterPro" id="IPR001206">
    <property type="entry name" value="Diacylglycerol_kinase_cat_dom"/>
</dbReference>
<evidence type="ECO:0000256" key="7">
    <source>
        <dbReference type="ARBA" id="ARBA00022741"/>
    </source>
</evidence>
<dbReference type="InterPro" id="IPR016064">
    <property type="entry name" value="NAD/diacylglycerol_kinase_sf"/>
</dbReference>
<comment type="similarity">
    <text evidence="21">Belongs to the AGK family.</text>
</comment>
<dbReference type="GO" id="GO:0001729">
    <property type="term" value="F:ceramide kinase activity"/>
    <property type="evidence" value="ECO:0007669"/>
    <property type="project" value="TreeGrafter"/>
</dbReference>
<evidence type="ECO:0000256" key="19">
    <source>
        <dbReference type="ARBA" id="ARBA00024556"/>
    </source>
</evidence>
<comment type="catalytic activity">
    <reaction evidence="20">
        <text>1-hexadecanoyl-sn-glycerol + ATP = 1-hexadecanoyl-sn-glycero-3-phosphate + ADP + H(+)</text>
        <dbReference type="Rhea" id="RHEA:43308"/>
        <dbReference type="ChEBI" id="CHEBI:15378"/>
        <dbReference type="ChEBI" id="CHEBI:30616"/>
        <dbReference type="ChEBI" id="CHEBI:57518"/>
        <dbReference type="ChEBI" id="CHEBI:75542"/>
        <dbReference type="ChEBI" id="CHEBI:456216"/>
    </reaction>
    <physiologicalReaction direction="left-to-right" evidence="20">
        <dbReference type="Rhea" id="RHEA:43309"/>
    </physiologicalReaction>
</comment>
<dbReference type="InterPro" id="IPR050187">
    <property type="entry name" value="Lipid_Phosphate_FormReg"/>
</dbReference>
<comment type="catalytic activity">
    <reaction evidence="17">
        <text>1-(9Z-octadecenoyl)-sn-glycerol + ATP = 1-(9Z-octadecenoyl)-sn-glycero-3-phosphate + ADP + H(+)</text>
        <dbReference type="Rhea" id="RHEA:41079"/>
        <dbReference type="ChEBI" id="CHEBI:15378"/>
        <dbReference type="ChEBI" id="CHEBI:30616"/>
        <dbReference type="ChEBI" id="CHEBI:74544"/>
        <dbReference type="ChEBI" id="CHEBI:75757"/>
        <dbReference type="ChEBI" id="CHEBI:456216"/>
    </reaction>
    <physiologicalReaction direction="left-to-right" evidence="17">
        <dbReference type="Rhea" id="RHEA:41080"/>
    </physiologicalReaction>
</comment>
<evidence type="ECO:0000256" key="23">
    <source>
        <dbReference type="ARBA" id="ARBA00026098"/>
    </source>
</evidence>
<keyword evidence="10" id="KW-0067">ATP-binding</keyword>
<evidence type="ECO:0000256" key="9">
    <source>
        <dbReference type="ARBA" id="ARBA00022792"/>
    </source>
</evidence>
<dbReference type="PANTHER" id="PTHR12358:SF31">
    <property type="entry name" value="ACYLGLYCEROL KINASE, MITOCHONDRIAL"/>
    <property type="match status" value="1"/>
</dbReference>
<comment type="catalytic activity">
    <reaction evidence="15">
        <text>a 1,2-diacyl-sn-glycerol + ATP = a 1,2-diacyl-sn-glycero-3-phosphate + ADP + H(+)</text>
        <dbReference type="Rhea" id="RHEA:10272"/>
        <dbReference type="ChEBI" id="CHEBI:15378"/>
        <dbReference type="ChEBI" id="CHEBI:17815"/>
        <dbReference type="ChEBI" id="CHEBI:30616"/>
        <dbReference type="ChEBI" id="CHEBI:58608"/>
        <dbReference type="ChEBI" id="CHEBI:456216"/>
        <dbReference type="EC" id="2.7.1.107"/>
    </reaction>
    <physiologicalReaction direction="left-to-right" evidence="15">
        <dbReference type="Rhea" id="RHEA:10273"/>
    </physiologicalReaction>
</comment>
<evidence type="ECO:0000256" key="10">
    <source>
        <dbReference type="ARBA" id="ARBA00022840"/>
    </source>
</evidence>
<comment type="catalytic activity">
    <reaction evidence="16">
        <text>1-(5Z,8Z,11Z,14Z-eicosatetraenoyl)-sn-glycerol + ATP = 1-(5Z,8Z,11Z,14Z-eicosatetraenoyl)-sn-glycero-3-phosphate + ADP + H(+)</text>
        <dbReference type="Rhea" id="RHEA:43328"/>
        <dbReference type="ChEBI" id="CHEBI:15378"/>
        <dbReference type="ChEBI" id="CHEBI:30616"/>
        <dbReference type="ChEBI" id="CHEBI:34071"/>
        <dbReference type="ChEBI" id="CHEBI:74938"/>
        <dbReference type="ChEBI" id="CHEBI:456216"/>
    </reaction>
    <physiologicalReaction direction="left-to-right" evidence="16">
        <dbReference type="Rhea" id="RHEA:43329"/>
    </physiologicalReaction>
</comment>
<dbReference type="EC" id="2.7.1.138" evidence="22"/>
<evidence type="ECO:0000313" key="31">
    <source>
        <dbReference type="EMBL" id="JAI54157.1"/>
    </source>
</evidence>
<comment type="pathway">
    <text evidence="4">Lipid metabolism; glycerolipid metabolism.</text>
</comment>
<evidence type="ECO:0000256" key="25">
    <source>
        <dbReference type="ARBA" id="ARBA00030553"/>
    </source>
</evidence>
<dbReference type="GO" id="GO:0005739">
    <property type="term" value="C:mitochondrion"/>
    <property type="evidence" value="ECO:0007669"/>
    <property type="project" value="TreeGrafter"/>
</dbReference>
<dbReference type="SUPFAM" id="SSF111331">
    <property type="entry name" value="NAD kinase/diacylglycerol kinase-like"/>
    <property type="match status" value="1"/>
</dbReference>
<dbReference type="InterPro" id="IPR017438">
    <property type="entry name" value="ATP-NAD_kinase_N"/>
</dbReference>
<dbReference type="Gene3D" id="3.40.50.10330">
    <property type="entry name" value="Probable inorganic polyphosphate/atp-NAD kinase, domain 1"/>
    <property type="match status" value="1"/>
</dbReference>
<proteinExistence type="evidence at transcript level"/>
<protein>
    <recommendedName>
        <fullName evidence="24">Acylglycerol kinase, mitochondrial</fullName>
        <ecNumber evidence="5">2.7.1.107</ecNumber>
        <ecNumber evidence="22">2.7.1.138</ecNumber>
        <ecNumber evidence="23">2.7.1.94</ecNumber>
    </recommendedName>
    <alternativeName>
        <fullName evidence="25">Multiple substrate lipid kinase</fullName>
    </alternativeName>
</protein>
<evidence type="ECO:0000256" key="15">
    <source>
        <dbReference type="ARBA" id="ARBA00023411"/>
    </source>
</evidence>
<comment type="cofactor">
    <cofactor evidence="1">
        <name>Mg(2+)</name>
        <dbReference type="ChEBI" id="CHEBI:18420"/>
    </cofactor>
</comment>
<evidence type="ECO:0000256" key="20">
    <source>
        <dbReference type="ARBA" id="ARBA00024636"/>
    </source>
</evidence>
<comment type="catalytic activity">
    <reaction evidence="14">
        <text>1,2-di-(9Z-octadecenoyl)-sn-glycerol + ATP = 1,2-di-(9Z-octadecenoyl)-sn-glycero-3-phosphate + ADP + H(+)</text>
        <dbReference type="Rhea" id="RHEA:40327"/>
        <dbReference type="ChEBI" id="CHEBI:15378"/>
        <dbReference type="ChEBI" id="CHEBI:30616"/>
        <dbReference type="ChEBI" id="CHEBI:52333"/>
        <dbReference type="ChEBI" id="CHEBI:74546"/>
        <dbReference type="ChEBI" id="CHEBI:456216"/>
    </reaction>
    <physiologicalReaction direction="left-to-right" evidence="14">
        <dbReference type="Rhea" id="RHEA:40328"/>
    </physiologicalReaction>
</comment>
<evidence type="ECO:0000256" key="27">
    <source>
        <dbReference type="ARBA" id="ARBA00048034"/>
    </source>
</evidence>
<comment type="catalytic activity">
    <reaction evidence="19">
        <text>2-(5Z,8Z,11Z,14Z-eicosatetraenoyl)-glycerol + ATP = 2-(5Z,8Z,11Z,14Z-eicosatetraenoyl)-sn-glycero-3-phosphate + ADP + H(+)</text>
        <dbReference type="Rhea" id="RHEA:43316"/>
        <dbReference type="ChEBI" id="CHEBI:15378"/>
        <dbReference type="ChEBI" id="CHEBI:30616"/>
        <dbReference type="ChEBI" id="CHEBI:52392"/>
        <dbReference type="ChEBI" id="CHEBI:78209"/>
        <dbReference type="ChEBI" id="CHEBI:456216"/>
    </reaction>
    <physiologicalReaction direction="left-to-right" evidence="19">
        <dbReference type="Rhea" id="RHEA:43317"/>
    </physiologicalReaction>
</comment>
<evidence type="ECO:0000256" key="18">
    <source>
        <dbReference type="ARBA" id="ARBA00024512"/>
    </source>
</evidence>
<comment type="catalytic activity">
    <reaction evidence="27">
        <text>an N-acylsphing-4-enine + ATP = an N-acylsphing-4-enine 1-phosphate + ADP + H(+)</text>
        <dbReference type="Rhea" id="RHEA:17929"/>
        <dbReference type="ChEBI" id="CHEBI:15378"/>
        <dbReference type="ChEBI" id="CHEBI:30616"/>
        <dbReference type="ChEBI" id="CHEBI:52639"/>
        <dbReference type="ChEBI" id="CHEBI:57674"/>
        <dbReference type="ChEBI" id="CHEBI:456216"/>
        <dbReference type="EC" id="2.7.1.138"/>
    </reaction>
    <physiologicalReaction direction="left-to-right" evidence="27">
        <dbReference type="Rhea" id="RHEA:17930"/>
    </physiologicalReaction>
</comment>
<dbReference type="Pfam" id="PF00781">
    <property type="entry name" value="DAGK_cat"/>
    <property type="match status" value="1"/>
</dbReference>
<evidence type="ECO:0000256" key="5">
    <source>
        <dbReference type="ARBA" id="ARBA00012133"/>
    </source>
</evidence>
<dbReference type="GO" id="GO:0046512">
    <property type="term" value="P:sphingosine biosynthetic process"/>
    <property type="evidence" value="ECO:0007669"/>
    <property type="project" value="TreeGrafter"/>
</dbReference>
<keyword evidence="12" id="KW-0496">Mitochondrion</keyword>
<evidence type="ECO:0000259" key="30">
    <source>
        <dbReference type="PROSITE" id="PS50146"/>
    </source>
</evidence>
<evidence type="ECO:0000256" key="4">
    <source>
        <dbReference type="ARBA" id="ARBA00005175"/>
    </source>
</evidence>
<evidence type="ECO:0000256" key="29">
    <source>
        <dbReference type="ARBA" id="ARBA00048876"/>
    </source>
</evidence>
<feature type="domain" description="DAGKc" evidence="30">
    <location>
        <begin position="57"/>
        <end position="200"/>
    </location>
</feature>
<evidence type="ECO:0000256" key="16">
    <source>
        <dbReference type="ARBA" id="ARBA00024483"/>
    </source>
</evidence>
<name>A0A0P4VX59_9HEMI</name>
<comment type="catalytic activity">
    <reaction evidence="18">
        <text>a 1-acyl-sn-glycerol + ATP = a 1-acyl-sn-glycero-3-phosphate + ADP + H(+)</text>
        <dbReference type="Rhea" id="RHEA:33747"/>
        <dbReference type="ChEBI" id="CHEBI:15378"/>
        <dbReference type="ChEBI" id="CHEBI:30616"/>
        <dbReference type="ChEBI" id="CHEBI:57970"/>
        <dbReference type="ChEBI" id="CHEBI:64683"/>
        <dbReference type="ChEBI" id="CHEBI:456216"/>
    </reaction>
    <physiologicalReaction direction="left-to-right" evidence="18">
        <dbReference type="Rhea" id="RHEA:33748"/>
    </physiologicalReaction>
</comment>
<keyword evidence="11" id="KW-0443">Lipid metabolism</keyword>
<evidence type="ECO:0000256" key="2">
    <source>
        <dbReference type="ARBA" id="ARBA00004569"/>
    </source>
</evidence>
<reference evidence="31" key="1">
    <citation type="journal article" date="2016" name="PLoS Negl. Trop. Dis.">
        <title>A Deep Insight into the Sialome of Rhodnius neglectus, a Vector of Chagas Disease.</title>
        <authorList>
            <person name="Santiago P.B."/>
            <person name="Assumpcao T.C."/>
            <person name="Araujo C.N."/>
            <person name="Bastos I.M."/>
            <person name="Neves D."/>
            <person name="Silva I.G."/>
            <person name="Charneau S."/>
            <person name="Queiroz R.M."/>
            <person name="Raiol T."/>
            <person name="Oliveira J.V."/>
            <person name="Sousa M.V."/>
            <person name="Calvo E."/>
            <person name="Ribeiro J.M."/>
            <person name="Santana J.M."/>
        </authorList>
    </citation>
    <scope>NUCLEOTIDE SEQUENCE</scope>
    <source>
        <tissue evidence="31">Salivary glands</tissue>
    </source>
</reference>
<keyword evidence="6" id="KW-0808">Transferase</keyword>
<dbReference type="GO" id="GO:0004143">
    <property type="term" value="F:ATP-dependent diacylglycerol kinase activity"/>
    <property type="evidence" value="ECO:0007669"/>
    <property type="project" value="TreeGrafter"/>
</dbReference>
<dbReference type="EMBL" id="GDKW01002438">
    <property type="protein sequence ID" value="JAI54157.1"/>
    <property type="molecule type" value="mRNA"/>
</dbReference>
<keyword evidence="9" id="KW-0999">Mitochondrion inner membrane</keyword>
<evidence type="ECO:0000256" key="8">
    <source>
        <dbReference type="ARBA" id="ARBA00022777"/>
    </source>
</evidence>
<keyword evidence="8 31" id="KW-0418">Kinase</keyword>
<dbReference type="EC" id="2.7.1.107" evidence="5"/>
<dbReference type="GO" id="GO:0016020">
    <property type="term" value="C:membrane"/>
    <property type="evidence" value="ECO:0007669"/>
    <property type="project" value="TreeGrafter"/>
</dbReference>
<dbReference type="InterPro" id="IPR045579">
    <property type="entry name" value="AGK_C"/>
</dbReference>
<comment type="catalytic activity">
    <reaction evidence="28">
        <text>a monoacylglycerol + ATP = a monoacyl-sn-glycero-3-phosphate + ADP + H(+)</text>
        <dbReference type="Rhea" id="RHEA:19293"/>
        <dbReference type="ChEBI" id="CHEBI:15378"/>
        <dbReference type="ChEBI" id="CHEBI:17408"/>
        <dbReference type="ChEBI" id="CHEBI:30616"/>
        <dbReference type="ChEBI" id="CHEBI:77589"/>
        <dbReference type="ChEBI" id="CHEBI:456216"/>
        <dbReference type="EC" id="2.7.1.94"/>
    </reaction>
    <physiologicalReaction direction="left-to-right" evidence="28">
        <dbReference type="Rhea" id="RHEA:19294"/>
    </physiologicalReaction>
</comment>
<evidence type="ECO:0000256" key="3">
    <source>
        <dbReference type="ARBA" id="ARBA00004637"/>
    </source>
</evidence>
<evidence type="ECO:0000256" key="13">
    <source>
        <dbReference type="ARBA" id="ARBA00023136"/>
    </source>
</evidence>
<evidence type="ECO:0000256" key="22">
    <source>
        <dbReference type="ARBA" id="ARBA00026096"/>
    </source>
</evidence>
<evidence type="ECO:0000256" key="1">
    <source>
        <dbReference type="ARBA" id="ARBA00001946"/>
    </source>
</evidence>
<dbReference type="AlphaFoldDB" id="A0A0P4VX59"/>
<evidence type="ECO:0000256" key="28">
    <source>
        <dbReference type="ARBA" id="ARBA00048663"/>
    </source>
</evidence>
<keyword evidence="7" id="KW-0547">Nucleotide-binding</keyword>
<feature type="non-terminal residue" evidence="31">
    <location>
        <position position="459"/>
    </location>
</feature>
<evidence type="ECO:0000256" key="21">
    <source>
        <dbReference type="ARBA" id="ARBA00025749"/>
    </source>
</evidence>
<dbReference type="GO" id="GO:0047620">
    <property type="term" value="F:acylglycerol kinase activity"/>
    <property type="evidence" value="ECO:0007669"/>
    <property type="project" value="TreeGrafter"/>
</dbReference>
<dbReference type="PANTHER" id="PTHR12358">
    <property type="entry name" value="SPHINGOSINE KINASE"/>
    <property type="match status" value="1"/>
</dbReference>
<accession>A0A0P4VX59</accession>
<dbReference type="EC" id="2.7.1.94" evidence="23"/>
<dbReference type="GO" id="GO:0046486">
    <property type="term" value="P:glycerolipid metabolic process"/>
    <property type="evidence" value="ECO:0007669"/>
    <property type="project" value="UniProtKB-UniPathway"/>
</dbReference>
<comment type="subcellular location">
    <subcellularLocation>
        <location evidence="3">Mitochondrion inner membrane</location>
        <topology evidence="3">Peripheral membrane protein</topology>
    </subcellularLocation>
    <subcellularLocation>
        <location evidence="2">Mitochondrion intermembrane space</location>
    </subcellularLocation>
</comment>